<organism evidence="2 3">
    <name type="scientific">Alteromonas ponticola</name>
    <dbReference type="NCBI Taxonomy" id="2720613"/>
    <lineage>
        <taxon>Bacteria</taxon>
        <taxon>Pseudomonadati</taxon>
        <taxon>Pseudomonadota</taxon>
        <taxon>Gammaproteobacteria</taxon>
        <taxon>Alteromonadales</taxon>
        <taxon>Alteromonadaceae</taxon>
        <taxon>Alteromonas/Salinimonas group</taxon>
        <taxon>Alteromonas</taxon>
    </lineage>
</organism>
<protein>
    <submittedName>
        <fullName evidence="2">DUF4435 domain-containing protein</fullName>
    </submittedName>
</protein>
<comment type="caution">
    <text evidence="2">The sequence shown here is derived from an EMBL/GenBank/DDBJ whole genome shotgun (WGS) entry which is preliminary data.</text>
</comment>
<name>A0ABX1R632_9ALTE</name>
<feature type="domain" description="DUF4435" evidence="1">
    <location>
        <begin position="31"/>
        <end position="264"/>
    </location>
</feature>
<dbReference type="Proteomes" id="UP000709336">
    <property type="component" value="Unassembled WGS sequence"/>
</dbReference>
<sequence>MDRVSTMQKHGSSYSVKLLEFSRIYSKNKDNLICLFEGQDEKYYSNRVDIHIGKGNWQGINSGGRKVVIELYDAISGHPLYKHANYCCFIDHDFQDWYENPDNDRIYVTSGYSIENYYVSESVFKDILSSEFNITEFNEHSAEYAKCIQAFNARLEEFNSCVLPFNCWAKAHRLMEYRKQAPKTLNIQNIKIDDLVTISLDKVEKVYNDSPENLFKDYEALSLCPTALKDAQDYFNKKNLTLSMRGKQQLEFLRKFLMNLKVDRGKKAPSFFSAKGKVILSLTKDNCISELSQYAETPECLTEFLTKVSERMAA</sequence>
<dbReference type="EMBL" id="JAATNW010000008">
    <property type="protein sequence ID" value="NMH61268.1"/>
    <property type="molecule type" value="Genomic_DNA"/>
</dbReference>
<dbReference type="RefSeq" id="WP_169211833.1">
    <property type="nucleotide sequence ID" value="NZ_JAATNW010000008.1"/>
</dbReference>
<dbReference type="Pfam" id="PF14491">
    <property type="entry name" value="DUF4435"/>
    <property type="match status" value="1"/>
</dbReference>
<evidence type="ECO:0000259" key="1">
    <source>
        <dbReference type="Pfam" id="PF14491"/>
    </source>
</evidence>
<dbReference type="InterPro" id="IPR029492">
    <property type="entry name" value="DUF4435"/>
</dbReference>
<evidence type="ECO:0000313" key="2">
    <source>
        <dbReference type="EMBL" id="NMH61268.1"/>
    </source>
</evidence>
<proteinExistence type="predicted"/>
<gene>
    <name evidence="2" type="ORF">HCJ96_14655</name>
</gene>
<evidence type="ECO:0000313" key="3">
    <source>
        <dbReference type="Proteomes" id="UP000709336"/>
    </source>
</evidence>
<keyword evidence="3" id="KW-1185">Reference proteome</keyword>
<reference evidence="2 3" key="1">
    <citation type="submission" date="2020-03" db="EMBL/GenBank/DDBJ databases">
        <title>Alteromonas ponticola sp. nov., isolated from seawater.</title>
        <authorList>
            <person name="Yoon J.-H."/>
            <person name="Kim Y.-O."/>
        </authorList>
    </citation>
    <scope>NUCLEOTIDE SEQUENCE [LARGE SCALE GENOMIC DNA]</scope>
    <source>
        <strain evidence="2 3">MYP5</strain>
    </source>
</reference>
<accession>A0ABX1R632</accession>